<dbReference type="GeneID" id="28715609"/>
<proteinExistence type="inferred from homology"/>
<dbReference type="RefSeq" id="YP_009272878.1">
    <property type="nucleotide sequence ID" value="NC_030860.1"/>
</dbReference>
<comment type="similarity">
    <text evidence="1">Belongs to the adenoviridae hexon-linking protein IIIa family.</text>
</comment>
<keyword evidence="6" id="KW-0946">Virion</keyword>
<evidence type="ECO:0000256" key="2">
    <source>
        <dbReference type="ARBA" id="ARBA00022553"/>
    </source>
</evidence>
<evidence type="ECO:0000256" key="10">
    <source>
        <dbReference type="ARBA" id="ARBA00046738"/>
    </source>
</evidence>
<evidence type="ECO:0000256" key="5">
    <source>
        <dbReference type="ARBA" id="ARBA00022612"/>
    </source>
</evidence>
<evidence type="ECO:0000256" key="9">
    <source>
        <dbReference type="ARBA" id="ARBA00023219"/>
    </source>
</evidence>
<dbReference type="Proteomes" id="UP000173328">
    <property type="component" value="Segment"/>
</dbReference>
<evidence type="ECO:0000313" key="11">
    <source>
        <dbReference type="EMBL" id="AMB43151.1"/>
    </source>
</evidence>
<evidence type="ECO:0000256" key="7">
    <source>
        <dbReference type="ARBA" id="ARBA00022921"/>
    </source>
</evidence>
<sequence length="577" mass="65451">MIKLKKLLVILEKGNLVMMNYYLACVKLSCILLKHVKMIQLTPHFLVNNMQPTRNLMQIHTTEKQEWPQAFKRVLGLTKNSDFARQPKGNRFSTILETFVPSRKNPTYEKVLNIVNALIKCKAIRADEGGEMFNALLQRISKYNSINLQTNLDHLVTDVKEALAQKERKGLRPYMGSLIALNTFLSTLPATVPKGQDIYLAFISALKLLVTEVPQTDVYQAGPNFYLQTSRNGSHTVNLTKAFENLKSLWGVKAPNTSTSSVSSLLTPNTRLLLLLIAPFTNSTDIPRDTYLGHLLTLYRETIGQANLQETTFREITQISEALGDEDVSNLQATLNFLLTNRQANVPVDYSLTVEEERILRYVQQSISMFLQQGFDATDALDQTVANLEPSFYSKNRSFINKLMDYFHRAASMYPTYFTNAVLNPKWLPPEGFYTGDFDFPEVSDGLLWNDFDSSYFGQEQNQKLLSEDVRQGDSSSILDNGSASRHSLLSTPSLLGATAASPVNNNNFYLPNNTNSVDYYSLMKDPSDKNLEKEMETITEKFARWKTYAQEHKEMQDKFNGSGRFHCSIVGNNECW</sequence>
<keyword evidence="7" id="KW-0426">Late protein</keyword>
<keyword evidence="9" id="KW-0231">Viral genome packaging</keyword>
<dbReference type="InterPro" id="IPR003479">
    <property type="entry name" value="Hex_IIIa"/>
</dbReference>
<dbReference type="Gene3D" id="1.20.120.1500">
    <property type="entry name" value="Pre-hexon-linking protein IIIa"/>
    <property type="match status" value="1"/>
</dbReference>
<name>A0A1B0UHZ1_9ADEN</name>
<evidence type="ECO:0000313" key="12">
    <source>
        <dbReference type="Proteomes" id="UP000173328"/>
    </source>
</evidence>
<dbReference type="InterPro" id="IPR043053">
    <property type="entry name" value="Hex_IIIa_N"/>
</dbReference>
<keyword evidence="12" id="KW-1185">Reference proteome</keyword>
<accession>A0A1B0UHZ1</accession>
<organism evidence="11 12">
    <name type="scientific">Bat mastadenovirus WIV12</name>
    <dbReference type="NCBI Taxonomy" id="1788434"/>
    <lineage>
        <taxon>Viruses</taxon>
        <taxon>Varidnaviria</taxon>
        <taxon>Bamfordvirae</taxon>
        <taxon>Preplasmiviricota</taxon>
        <taxon>Polisuviricotina</taxon>
        <taxon>Pharingeaviricetes</taxon>
        <taxon>Rowavirales</taxon>
        <taxon>Adenoviridae</taxon>
        <taxon>Mastadenovirus</taxon>
        <taxon>Mastadenovirus miniopteridae</taxon>
        <taxon>Bat mastadenovirus D</taxon>
    </lineage>
</organism>
<dbReference type="EMBL" id="KT698856">
    <property type="protein sequence ID" value="AMB43151.1"/>
    <property type="molecule type" value="Genomic_DNA"/>
</dbReference>
<dbReference type="OrthoDB" id="1411at10239"/>
<evidence type="ECO:0000256" key="4">
    <source>
        <dbReference type="ARBA" id="ARBA00022562"/>
    </source>
</evidence>
<evidence type="ECO:0000256" key="3">
    <source>
        <dbReference type="ARBA" id="ARBA00022561"/>
    </source>
</evidence>
<protein>
    <submittedName>
        <fullName evidence="11">PIIIa</fullName>
    </submittedName>
</protein>
<evidence type="ECO:0000256" key="6">
    <source>
        <dbReference type="ARBA" id="ARBA00022844"/>
    </source>
</evidence>
<keyword evidence="5" id="KW-1188">Viral release from host cell</keyword>
<keyword evidence="2" id="KW-0597">Phosphoprotein</keyword>
<keyword evidence="4" id="KW-1048">Host nucleus</keyword>
<dbReference type="GO" id="GO:0098021">
    <property type="term" value="C:viral capsid, decoration"/>
    <property type="evidence" value="ECO:0007669"/>
    <property type="project" value="UniProtKB-KW"/>
</dbReference>
<dbReference type="Pfam" id="PF02455">
    <property type="entry name" value="Hex_IIIa"/>
    <property type="match status" value="1"/>
</dbReference>
<keyword evidence="3" id="KW-0167">Capsid protein</keyword>
<dbReference type="KEGG" id="vg:28715609"/>
<reference evidence="11 12" key="1">
    <citation type="submission" date="2015-08" db="EMBL/GenBank/DDBJ databases">
        <title>Isolation and characterization of novel bat adenoviruses with diverse genome sizes, low GC contents or extremely long E3 ORFs.</title>
        <authorList>
            <person name="Tan B."/>
            <person name="Yang X.-L."/>
            <person name="Ge X.-Y."/>
            <person name="Peng C."/>
            <person name="Zhang Y.-Z."/>
            <person name="Zhang L.-B."/>
            <person name="Shi Z.-L."/>
        </authorList>
    </citation>
    <scope>NUCLEOTIDE SEQUENCE [LARGE SCALE GENOMIC DNA]</scope>
    <source>
        <strain evidence="11">WIV12</strain>
    </source>
</reference>
<comment type="subunit">
    <text evidence="10">Interacts with hexon proteins; this interaction tethers the peripentonal hexons to hexons situated in the facet. Interacts with the penton protein (via N-terminus). Interacts with packaging protein 3; this interaction is required to promote correct genome packaging.</text>
</comment>
<evidence type="ECO:0000256" key="8">
    <source>
        <dbReference type="ARBA" id="ARBA00023093"/>
    </source>
</evidence>
<evidence type="ECO:0000256" key="1">
    <source>
        <dbReference type="ARBA" id="ARBA00010762"/>
    </source>
</evidence>
<keyword evidence="8" id="KW-1232">Capsid decoration protein</keyword>